<name>A0A5B7BFD4_DAVIN</name>
<evidence type="ECO:0000256" key="11">
    <source>
        <dbReference type="ARBA" id="ARBA00023136"/>
    </source>
</evidence>
<sequence length="138" mass="16126">MLSCLVTCFAGGMRSSPYHEQVLTLISFSGELQEWPEEEYPPYANGPGYVVSSDIAHYIVSEFEKHKLRLFKMEDVSMGMWVEQFNSSKPVEYLHSMKFCQFGCIEDYYTAHYQSPRQMICLWDKLQLHGKPQCCNMR</sequence>
<evidence type="ECO:0000256" key="4">
    <source>
        <dbReference type="ARBA" id="ARBA00008661"/>
    </source>
</evidence>
<dbReference type="EC" id="2.4.1.-" evidence="13"/>
<dbReference type="AlphaFoldDB" id="A0A5B7BFD4"/>
<evidence type="ECO:0000256" key="9">
    <source>
        <dbReference type="ARBA" id="ARBA00022989"/>
    </source>
</evidence>
<comment type="pathway">
    <text evidence="3">Protein modification; protein glycosylation.</text>
</comment>
<dbReference type="GO" id="GO:0000139">
    <property type="term" value="C:Golgi membrane"/>
    <property type="evidence" value="ECO:0007669"/>
    <property type="project" value="UniProtKB-SubCell"/>
</dbReference>
<keyword evidence="8" id="KW-0735">Signal-anchor</keyword>
<dbReference type="PANTHER" id="PTHR11214:SF286">
    <property type="entry name" value="HYDROXYPROLINE O-GALACTOSYLTRANSFERASE GALT4"/>
    <property type="match status" value="1"/>
</dbReference>
<dbReference type="Gene3D" id="3.90.550.50">
    <property type="match status" value="1"/>
</dbReference>
<dbReference type="PANTHER" id="PTHR11214">
    <property type="entry name" value="BETA-1,3-N-ACETYLGLUCOSAMINYLTRANSFERASE"/>
    <property type="match status" value="1"/>
</dbReference>
<evidence type="ECO:0000256" key="3">
    <source>
        <dbReference type="ARBA" id="ARBA00004922"/>
    </source>
</evidence>
<gene>
    <name evidence="14" type="ORF">Din_036655</name>
</gene>
<evidence type="ECO:0000256" key="12">
    <source>
        <dbReference type="ARBA" id="ARBA00023211"/>
    </source>
</evidence>
<keyword evidence="9" id="KW-1133">Transmembrane helix</keyword>
<accession>A0A5B7BFD4</accession>
<evidence type="ECO:0000313" key="14">
    <source>
        <dbReference type="EMBL" id="MPA67214.1"/>
    </source>
</evidence>
<evidence type="ECO:0000256" key="1">
    <source>
        <dbReference type="ARBA" id="ARBA00001936"/>
    </source>
</evidence>
<evidence type="ECO:0000256" key="8">
    <source>
        <dbReference type="ARBA" id="ARBA00022968"/>
    </source>
</evidence>
<comment type="subcellular location">
    <subcellularLocation>
        <location evidence="2 13">Golgi apparatus membrane</location>
        <topology evidence="2 13">Single-pass type II membrane protein</topology>
    </subcellularLocation>
</comment>
<comment type="cofactor">
    <cofactor evidence="1 13">
        <name>Mn(2+)</name>
        <dbReference type="ChEBI" id="CHEBI:29035"/>
    </cofactor>
</comment>
<organism evidence="14">
    <name type="scientific">Davidia involucrata</name>
    <name type="common">Dove tree</name>
    <dbReference type="NCBI Taxonomy" id="16924"/>
    <lineage>
        <taxon>Eukaryota</taxon>
        <taxon>Viridiplantae</taxon>
        <taxon>Streptophyta</taxon>
        <taxon>Embryophyta</taxon>
        <taxon>Tracheophyta</taxon>
        <taxon>Spermatophyta</taxon>
        <taxon>Magnoliopsida</taxon>
        <taxon>eudicotyledons</taxon>
        <taxon>Gunneridae</taxon>
        <taxon>Pentapetalae</taxon>
        <taxon>asterids</taxon>
        <taxon>Cornales</taxon>
        <taxon>Nyssaceae</taxon>
        <taxon>Davidia</taxon>
    </lineage>
</organism>
<dbReference type="Pfam" id="PF01762">
    <property type="entry name" value="Galactosyl_T"/>
    <property type="match status" value="1"/>
</dbReference>
<dbReference type="UniPathway" id="UPA00378"/>
<dbReference type="InterPro" id="IPR002659">
    <property type="entry name" value="Glyco_trans_31"/>
</dbReference>
<reference evidence="14" key="1">
    <citation type="submission" date="2019-08" db="EMBL/GenBank/DDBJ databases">
        <title>Reference gene set and small RNA set construction with multiple tissues from Davidia involucrata Baill.</title>
        <authorList>
            <person name="Yang H."/>
            <person name="Zhou C."/>
            <person name="Li G."/>
            <person name="Wang J."/>
            <person name="Gao P."/>
            <person name="Wang M."/>
            <person name="Wang R."/>
            <person name="Zhao Y."/>
        </authorList>
    </citation>
    <scope>NUCLEOTIDE SEQUENCE</scope>
    <source>
        <tissue evidence="14">Mixed with DoveR01_LX</tissue>
    </source>
</reference>
<evidence type="ECO:0000256" key="6">
    <source>
        <dbReference type="ARBA" id="ARBA00022679"/>
    </source>
</evidence>
<protein>
    <recommendedName>
        <fullName evidence="13">Hexosyltransferase</fullName>
        <ecNumber evidence="13">2.4.1.-</ecNumber>
    </recommendedName>
</protein>
<keyword evidence="12 13" id="KW-0464">Manganese</keyword>
<keyword evidence="7" id="KW-0812">Transmembrane</keyword>
<dbReference type="EMBL" id="GHES01036655">
    <property type="protein sequence ID" value="MPA67214.1"/>
    <property type="molecule type" value="Transcribed_RNA"/>
</dbReference>
<evidence type="ECO:0000256" key="7">
    <source>
        <dbReference type="ARBA" id="ARBA00022692"/>
    </source>
</evidence>
<dbReference type="GO" id="GO:1990714">
    <property type="term" value="F:hydroxyproline O-galactosyltransferase activity"/>
    <property type="evidence" value="ECO:0007669"/>
    <property type="project" value="TreeGrafter"/>
</dbReference>
<keyword evidence="5 13" id="KW-0328">Glycosyltransferase</keyword>
<evidence type="ECO:0000256" key="13">
    <source>
        <dbReference type="RuleBase" id="RU363063"/>
    </source>
</evidence>
<comment type="similarity">
    <text evidence="4 13">Belongs to the glycosyltransferase 31 family.</text>
</comment>
<evidence type="ECO:0000256" key="2">
    <source>
        <dbReference type="ARBA" id="ARBA00004323"/>
    </source>
</evidence>
<evidence type="ECO:0000256" key="10">
    <source>
        <dbReference type="ARBA" id="ARBA00023034"/>
    </source>
</evidence>
<keyword evidence="10 13" id="KW-0333">Golgi apparatus</keyword>
<keyword evidence="11" id="KW-0472">Membrane</keyword>
<proteinExistence type="inferred from homology"/>
<evidence type="ECO:0000256" key="5">
    <source>
        <dbReference type="ARBA" id="ARBA00022676"/>
    </source>
</evidence>
<keyword evidence="6 14" id="KW-0808">Transferase</keyword>